<dbReference type="Pfam" id="PF02102">
    <property type="entry name" value="Peptidase_M35"/>
    <property type="match status" value="1"/>
</dbReference>
<dbReference type="RefSeq" id="XP_066694773.1">
    <property type="nucleotide sequence ID" value="XM_066848077.1"/>
</dbReference>
<evidence type="ECO:0000256" key="3">
    <source>
        <dbReference type="ARBA" id="ARBA00022670"/>
    </source>
</evidence>
<feature type="signal peptide" evidence="11">
    <location>
        <begin position="1"/>
        <end position="21"/>
    </location>
</feature>
<evidence type="ECO:0000256" key="1">
    <source>
        <dbReference type="ARBA" id="ARBA00001187"/>
    </source>
</evidence>
<keyword evidence="5 11" id="KW-0479">Metal-binding</keyword>
<keyword evidence="8 11" id="KW-0862">Zinc</keyword>
<dbReference type="InterPro" id="IPR024079">
    <property type="entry name" value="MetalloPept_cat_dom_sf"/>
</dbReference>
<comment type="similarity">
    <text evidence="2 11">Belongs to the peptidase M35 family.</text>
</comment>
<comment type="cofactor">
    <cofactor evidence="11">
        <name>Zn(2+)</name>
        <dbReference type="ChEBI" id="CHEBI:29105"/>
    </cofactor>
    <text evidence="11">Binds 1 zinc ion per subunit.</text>
</comment>
<dbReference type="Proteomes" id="UP001391051">
    <property type="component" value="Unassembled WGS sequence"/>
</dbReference>
<dbReference type="CDD" id="cd11008">
    <property type="entry name" value="M35_deuterolysin_like"/>
    <property type="match status" value="1"/>
</dbReference>
<accession>A0ABR1PYW0</accession>
<keyword evidence="7 11" id="KW-0378">Hydrolase</keyword>
<dbReference type="Gene3D" id="2.60.40.2970">
    <property type="match status" value="1"/>
</dbReference>
<evidence type="ECO:0000256" key="10">
    <source>
        <dbReference type="ARBA" id="ARBA00023145"/>
    </source>
</evidence>
<keyword evidence="13" id="KW-1185">Reference proteome</keyword>
<comment type="caution">
    <text evidence="12">The sequence shown here is derived from an EMBL/GenBank/DDBJ whole genome shotgun (WGS) entry which is preliminary data.</text>
</comment>
<evidence type="ECO:0000256" key="6">
    <source>
        <dbReference type="ARBA" id="ARBA00022729"/>
    </source>
</evidence>
<dbReference type="GeneID" id="92081139"/>
<evidence type="ECO:0000313" key="12">
    <source>
        <dbReference type="EMBL" id="KAK7942742.1"/>
    </source>
</evidence>
<dbReference type="EC" id="3.4.24.39" evidence="11"/>
<dbReference type="PANTHER" id="PTHR37016">
    <property type="match status" value="1"/>
</dbReference>
<evidence type="ECO:0000256" key="9">
    <source>
        <dbReference type="ARBA" id="ARBA00023049"/>
    </source>
</evidence>
<dbReference type="PANTHER" id="PTHR37016:SF3">
    <property type="entry name" value="NEUTRAL PROTEASE 2-RELATED"/>
    <property type="match status" value="1"/>
</dbReference>
<gene>
    <name evidence="12" type="ORF">PG986_011855</name>
</gene>
<sequence>MVSTRSLIALASIAATSLVNAHAIHHSRLGKRVPSPLEVKLTASTDDVGEIVANITNMGAEDLNLLVVGTILDTKLPVERLIVSNEAGAEMPSKGIHVSLEYEALANEHFELLKAGASLMTVIDGTSVHSFDEAGTYTFEARGMLPYALAPSTQLGGSAAYTSNVLRVAVTDAPRRPAQALLPSSSPQLDRRAKLQPGCSATEEADMFEALSNCQKLALAAAADAADPASKRFVEYFQTNAPETRQTVVDRLAAVAGECATADAGSSRLFCYDYYNVCEVYGPLVAYSVSSGPDTMVVCPLYWERPGLTTECHKQDHATTILHETTHSGSVYSPKTNDYAYSYENITQLEPWFALNNADQYSLYANAVHLNC</sequence>
<proteinExistence type="inferred from homology"/>
<dbReference type="SUPFAM" id="SSF55486">
    <property type="entry name" value="Metalloproteases ('zincins'), catalytic domain"/>
    <property type="match status" value="1"/>
</dbReference>
<dbReference type="GO" id="GO:0006508">
    <property type="term" value="P:proteolysis"/>
    <property type="evidence" value="ECO:0007669"/>
    <property type="project" value="UniProtKB-KW"/>
</dbReference>
<comment type="function">
    <text evidence="11">Secreted metalloproteinase that allows assimilation of proteinaceous substrates. Shows high activities on basic nuclear substrates such as histone and protamine.</text>
</comment>
<keyword evidence="3 11" id="KW-0645">Protease</keyword>
<feature type="chain" id="PRO_5044993110" description="Neutral protease 2" evidence="11">
    <location>
        <begin position="22"/>
        <end position="372"/>
    </location>
</feature>
<organism evidence="12 13">
    <name type="scientific">Apiospora aurea</name>
    <dbReference type="NCBI Taxonomy" id="335848"/>
    <lineage>
        <taxon>Eukaryota</taxon>
        <taxon>Fungi</taxon>
        <taxon>Dikarya</taxon>
        <taxon>Ascomycota</taxon>
        <taxon>Pezizomycotina</taxon>
        <taxon>Sordariomycetes</taxon>
        <taxon>Xylariomycetidae</taxon>
        <taxon>Amphisphaeriales</taxon>
        <taxon>Apiosporaceae</taxon>
        <taxon>Apiospora</taxon>
    </lineage>
</organism>
<keyword evidence="10" id="KW-0865">Zymogen</keyword>
<evidence type="ECO:0000256" key="7">
    <source>
        <dbReference type="ARBA" id="ARBA00022801"/>
    </source>
</evidence>
<evidence type="ECO:0000256" key="4">
    <source>
        <dbReference type="ARBA" id="ARBA00022685"/>
    </source>
</evidence>
<dbReference type="PRINTS" id="PR00768">
    <property type="entry name" value="DEUTEROLYSIN"/>
</dbReference>
<keyword evidence="9 11" id="KW-0482">Metalloprotease</keyword>
<dbReference type="EMBL" id="JAQQWE010000008">
    <property type="protein sequence ID" value="KAK7942742.1"/>
    <property type="molecule type" value="Genomic_DNA"/>
</dbReference>
<keyword evidence="6 11" id="KW-0732">Signal</keyword>
<keyword evidence="4 11" id="KW-0165">Cleavage on pair of basic residues</keyword>
<protein>
    <recommendedName>
        <fullName evidence="11">Neutral protease 2</fullName>
        <ecNumber evidence="11">3.4.24.39</ecNumber>
    </recommendedName>
    <alternativeName>
        <fullName evidence="11">Deuterolysin</fullName>
    </alternativeName>
</protein>
<evidence type="ECO:0000256" key="5">
    <source>
        <dbReference type="ARBA" id="ARBA00022723"/>
    </source>
</evidence>
<comment type="catalytic activity">
    <reaction evidence="1 11">
        <text>Preferential cleavage of bonds with hydrophobic residues in P1'. Also 3-Asn-|-Gln-4 and 8-Gly-|-Ser-9 bonds in insulin B chain.</text>
        <dbReference type="EC" id="3.4.24.39"/>
    </reaction>
</comment>
<reference evidence="12 13" key="1">
    <citation type="submission" date="2023-01" db="EMBL/GenBank/DDBJ databases">
        <title>Analysis of 21 Apiospora genomes using comparative genomics revels a genus with tremendous synthesis potential of carbohydrate active enzymes and secondary metabolites.</title>
        <authorList>
            <person name="Sorensen T."/>
        </authorList>
    </citation>
    <scope>NUCLEOTIDE SEQUENCE [LARGE SCALE GENOMIC DNA]</scope>
    <source>
        <strain evidence="12 13">CBS 24483</strain>
    </source>
</reference>
<evidence type="ECO:0000256" key="2">
    <source>
        <dbReference type="ARBA" id="ARBA00010279"/>
    </source>
</evidence>
<evidence type="ECO:0000256" key="8">
    <source>
        <dbReference type="ARBA" id="ARBA00022833"/>
    </source>
</evidence>
<dbReference type="InterPro" id="IPR001384">
    <property type="entry name" value="Peptidase_M35"/>
</dbReference>
<keyword evidence="11" id="KW-0964">Secreted</keyword>
<evidence type="ECO:0000256" key="11">
    <source>
        <dbReference type="RuleBase" id="RU361126"/>
    </source>
</evidence>
<comment type="subcellular location">
    <subcellularLocation>
        <location evidence="11">Secreted</location>
    </subcellularLocation>
</comment>
<evidence type="ECO:0000313" key="13">
    <source>
        <dbReference type="Proteomes" id="UP001391051"/>
    </source>
</evidence>
<dbReference type="GO" id="GO:0008233">
    <property type="term" value="F:peptidase activity"/>
    <property type="evidence" value="ECO:0007669"/>
    <property type="project" value="UniProtKB-KW"/>
</dbReference>
<dbReference type="Gene3D" id="3.40.390.10">
    <property type="entry name" value="Collagenase (Catalytic Domain)"/>
    <property type="match status" value="1"/>
</dbReference>
<name>A0ABR1PYW0_9PEZI</name>
<dbReference type="InterPro" id="IPR050414">
    <property type="entry name" value="Fungal_M35_metalloproteases"/>
</dbReference>